<evidence type="ECO:0000313" key="2">
    <source>
        <dbReference type="Proteomes" id="UP000215914"/>
    </source>
</evidence>
<dbReference type="Proteomes" id="UP000215914">
    <property type="component" value="Chromosome 5"/>
</dbReference>
<gene>
    <name evidence="1" type="ORF">HannXRQ_Chr05g0144681</name>
</gene>
<dbReference type="InParanoid" id="A0A251UPC4"/>
<organism evidence="1 2">
    <name type="scientific">Helianthus annuus</name>
    <name type="common">Common sunflower</name>
    <dbReference type="NCBI Taxonomy" id="4232"/>
    <lineage>
        <taxon>Eukaryota</taxon>
        <taxon>Viridiplantae</taxon>
        <taxon>Streptophyta</taxon>
        <taxon>Embryophyta</taxon>
        <taxon>Tracheophyta</taxon>
        <taxon>Spermatophyta</taxon>
        <taxon>Magnoliopsida</taxon>
        <taxon>eudicotyledons</taxon>
        <taxon>Gunneridae</taxon>
        <taxon>Pentapetalae</taxon>
        <taxon>asterids</taxon>
        <taxon>campanulids</taxon>
        <taxon>Asterales</taxon>
        <taxon>Asteraceae</taxon>
        <taxon>Asteroideae</taxon>
        <taxon>Heliantheae alliance</taxon>
        <taxon>Heliantheae</taxon>
        <taxon>Helianthus</taxon>
    </lineage>
</organism>
<name>A0A251UPC4_HELAN</name>
<keyword evidence="2" id="KW-1185">Reference proteome</keyword>
<evidence type="ECO:0000313" key="1">
    <source>
        <dbReference type="EMBL" id="OTG25165.1"/>
    </source>
</evidence>
<proteinExistence type="predicted"/>
<sequence>MNEDLLYRDYQGDHKFTITTYSSTGVHVTACDLFMLFYTGFYRGSIGKEVDTLMILTPGSRLEGESLAMCILLGKRGYCFIGLRRMWKNRIEKLAKGVHVGYMYFMFHSSNW</sequence>
<reference evidence="2" key="1">
    <citation type="journal article" date="2017" name="Nature">
        <title>The sunflower genome provides insights into oil metabolism, flowering and Asterid evolution.</title>
        <authorList>
            <person name="Badouin H."/>
            <person name="Gouzy J."/>
            <person name="Grassa C.J."/>
            <person name="Murat F."/>
            <person name="Staton S.E."/>
            <person name="Cottret L."/>
            <person name="Lelandais-Briere C."/>
            <person name="Owens G.L."/>
            <person name="Carrere S."/>
            <person name="Mayjonade B."/>
            <person name="Legrand L."/>
            <person name="Gill N."/>
            <person name="Kane N.C."/>
            <person name="Bowers J.E."/>
            <person name="Hubner S."/>
            <person name="Bellec A."/>
            <person name="Berard A."/>
            <person name="Berges H."/>
            <person name="Blanchet N."/>
            <person name="Boniface M.C."/>
            <person name="Brunel D."/>
            <person name="Catrice O."/>
            <person name="Chaidir N."/>
            <person name="Claudel C."/>
            <person name="Donnadieu C."/>
            <person name="Faraut T."/>
            <person name="Fievet G."/>
            <person name="Helmstetter N."/>
            <person name="King M."/>
            <person name="Knapp S.J."/>
            <person name="Lai Z."/>
            <person name="Le Paslier M.C."/>
            <person name="Lippi Y."/>
            <person name="Lorenzon L."/>
            <person name="Mandel J.R."/>
            <person name="Marage G."/>
            <person name="Marchand G."/>
            <person name="Marquand E."/>
            <person name="Bret-Mestries E."/>
            <person name="Morien E."/>
            <person name="Nambeesan S."/>
            <person name="Nguyen T."/>
            <person name="Pegot-Espagnet P."/>
            <person name="Pouilly N."/>
            <person name="Raftis F."/>
            <person name="Sallet E."/>
            <person name="Schiex T."/>
            <person name="Thomas J."/>
            <person name="Vandecasteele C."/>
            <person name="Vares D."/>
            <person name="Vear F."/>
            <person name="Vautrin S."/>
            <person name="Crespi M."/>
            <person name="Mangin B."/>
            <person name="Burke J.M."/>
            <person name="Salse J."/>
            <person name="Munos S."/>
            <person name="Vincourt P."/>
            <person name="Rieseberg L.H."/>
            <person name="Langlade N.B."/>
        </authorList>
    </citation>
    <scope>NUCLEOTIDE SEQUENCE [LARGE SCALE GENOMIC DNA]</scope>
    <source>
        <strain evidence="2">cv. SF193</strain>
    </source>
</reference>
<dbReference type="STRING" id="4232.A0A251UPC4"/>
<accession>A0A251UPC4</accession>
<dbReference type="EMBL" id="CM007894">
    <property type="protein sequence ID" value="OTG25165.1"/>
    <property type="molecule type" value="Genomic_DNA"/>
</dbReference>
<protein>
    <submittedName>
        <fullName evidence="1">Uncharacterized protein</fullName>
    </submittedName>
</protein>
<dbReference type="AlphaFoldDB" id="A0A251UPC4"/>